<feature type="compositionally biased region" description="Low complexity" evidence="1">
    <location>
        <begin position="2423"/>
        <end position="2441"/>
    </location>
</feature>
<evidence type="ECO:0000259" key="4">
    <source>
        <dbReference type="Pfam" id="PF24919"/>
    </source>
</evidence>
<feature type="compositionally biased region" description="Basic and acidic residues" evidence="1">
    <location>
        <begin position="376"/>
        <end position="386"/>
    </location>
</feature>
<feature type="region of interest" description="Disordered" evidence="1">
    <location>
        <begin position="784"/>
        <end position="813"/>
    </location>
</feature>
<dbReference type="InterPro" id="IPR000873">
    <property type="entry name" value="AMP-dep_synth/lig_dom"/>
</dbReference>
<feature type="domain" description="AMP-dependent synthetase/ligase" evidence="2">
    <location>
        <begin position="1724"/>
        <end position="1846"/>
    </location>
</feature>
<dbReference type="SUPFAM" id="SSF56801">
    <property type="entry name" value="Acetyl-CoA synthetase-like"/>
    <property type="match status" value="2"/>
</dbReference>
<feature type="region of interest" description="Disordered" evidence="1">
    <location>
        <begin position="1"/>
        <end position="240"/>
    </location>
</feature>
<evidence type="ECO:0000259" key="2">
    <source>
        <dbReference type="Pfam" id="PF00501"/>
    </source>
</evidence>
<feature type="compositionally biased region" description="Polar residues" evidence="1">
    <location>
        <begin position="226"/>
        <end position="240"/>
    </location>
</feature>
<dbReference type="Gene3D" id="3.30.300.30">
    <property type="match status" value="1"/>
</dbReference>
<feature type="region of interest" description="Disordered" evidence="1">
    <location>
        <begin position="256"/>
        <end position="291"/>
    </location>
</feature>
<keyword evidence="6" id="KW-1185">Reference proteome</keyword>
<feature type="compositionally biased region" description="Polar residues" evidence="1">
    <location>
        <begin position="1"/>
        <end position="15"/>
    </location>
</feature>
<feature type="compositionally biased region" description="Low complexity" evidence="1">
    <location>
        <begin position="42"/>
        <end position="95"/>
    </location>
</feature>
<feature type="compositionally biased region" description="Polar residues" evidence="1">
    <location>
        <begin position="2599"/>
        <end position="2609"/>
    </location>
</feature>
<feature type="compositionally biased region" description="Polar residues" evidence="1">
    <location>
        <begin position="256"/>
        <end position="273"/>
    </location>
</feature>
<feature type="compositionally biased region" description="Pro residues" evidence="1">
    <location>
        <begin position="418"/>
        <end position="427"/>
    </location>
</feature>
<accession>A0A9P5S7E0</accession>
<feature type="compositionally biased region" description="Low complexity" evidence="1">
    <location>
        <begin position="387"/>
        <end position="396"/>
    </location>
</feature>
<feature type="compositionally biased region" description="Basic and acidic residues" evidence="1">
    <location>
        <begin position="178"/>
        <end position="189"/>
    </location>
</feature>
<dbReference type="PANTHER" id="PTHR22754">
    <property type="entry name" value="DISCO-INTERACTING PROTEIN 2 DIP2 -RELATED"/>
    <property type="match status" value="1"/>
</dbReference>
<gene>
    <name evidence="5" type="ORF">BG015_011125</name>
</gene>
<feature type="domain" description="AMP-dependent synthetase/ligase" evidence="2">
    <location>
        <begin position="960"/>
        <end position="1118"/>
    </location>
</feature>
<dbReference type="Pfam" id="PF24919">
    <property type="entry name" value="Mug62"/>
    <property type="match status" value="1"/>
</dbReference>
<feature type="compositionally biased region" description="Low complexity" evidence="1">
    <location>
        <begin position="2560"/>
        <end position="2573"/>
    </location>
</feature>
<evidence type="ECO:0008006" key="7">
    <source>
        <dbReference type="Google" id="ProtNLM"/>
    </source>
</evidence>
<evidence type="ECO:0000313" key="6">
    <source>
        <dbReference type="Proteomes" id="UP000748756"/>
    </source>
</evidence>
<feature type="domain" description="AMP-binding enzyme C-terminal" evidence="3">
    <location>
        <begin position="2269"/>
        <end position="2379"/>
    </location>
</feature>
<feature type="domain" description="Meiotically up-regulated gene 62 protein-like alpha-beta" evidence="4">
    <location>
        <begin position="1523"/>
        <end position="1658"/>
    </location>
</feature>
<name>A0A9P5S7E0_9FUNG</name>
<evidence type="ECO:0000259" key="3">
    <source>
        <dbReference type="Pfam" id="PF23024"/>
    </source>
</evidence>
<dbReference type="GO" id="GO:0005829">
    <property type="term" value="C:cytosol"/>
    <property type="evidence" value="ECO:0007669"/>
    <property type="project" value="TreeGrafter"/>
</dbReference>
<proteinExistence type="predicted"/>
<dbReference type="InterPro" id="IPR042099">
    <property type="entry name" value="ANL_N_sf"/>
</dbReference>
<feature type="region of interest" description="Disordered" evidence="1">
    <location>
        <begin position="2396"/>
        <end position="2495"/>
    </location>
</feature>
<evidence type="ECO:0000313" key="5">
    <source>
        <dbReference type="EMBL" id="KAF9155073.1"/>
    </source>
</evidence>
<feature type="compositionally biased region" description="Low complexity" evidence="1">
    <location>
        <begin position="448"/>
        <end position="462"/>
    </location>
</feature>
<feature type="compositionally biased region" description="Polar residues" evidence="1">
    <location>
        <begin position="2399"/>
        <end position="2422"/>
    </location>
</feature>
<feature type="compositionally biased region" description="Low complexity" evidence="1">
    <location>
        <begin position="2470"/>
        <end position="2479"/>
    </location>
</feature>
<dbReference type="Pfam" id="PF23024">
    <property type="entry name" value="AMP-dom_DIP2-like"/>
    <property type="match status" value="1"/>
</dbReference>
<dbReference type="PANTHER" id="PTHR22754:SF32">
    <property type="entry name" value="DISCO-INTERACTING PROTEIN 2"/>
    <property type="match status" value="1"/>
</dbReference>
<feature type="region of interest" description="Disordered" evidence="1">
    <location>
        <begin position="745"/>
        <end position="765"/>
    </location>
</feature>
<feature type="compositionally biased region" description="Polar residues" evidence="1">
    <location>
        <begin position="846"/>
        <end position="855"/>
    </location>
</feature>
<feature type="compositionally biased region" description="Low complexity" evidence="1">
    <location>
        <begin position="2610"/>
        <end position="2635"/>
    </location>
</feature>
<dbReference type="EMBL" id="JAAAUQ010000084">
    <property type="protein sequence ID" value="KAF9155073.1"/>
    <property type="molecule type" value="Genomic_DNA"/>
</dbReference>
<evidence type="ECO:0000256" key="1">
    <source>
        <dbReference type="SAM" id="MobiDB-lite"/>
    </source>
</evidence>
<feature type="region of interest" description="Disordered" evidence="1">
    <location>
        <begin position="368"/>
        <end position="462"/>
    </location>
</feature>
<comment type="caution">
    <text evidence="5">The sequence shown here is derived from an EMBL/GenBank/DDBJ whole genome shotgun (WGS) entry which is preliminary data.</text>
</comment>
<feature type="compositionally biased region" description="Polar residues" evidence="1">
    <location>
        <begin position="30"/>
        <end position="41"/>
    </location>
</feature>
<protein>
    <recommendedName>
        <fullName evidence="7">AMP-dependent synthetase/ligase domain-containing protein</fullName>
    </recommendedName>
</protein>
<dbReference type="Proteomes" id="UP000748756">
    <property type="component" value="Unassembled WGS sequence"/>
</dbReference>
<feature type="compositionally biased region" description="Basic and acidic residues" evidence="1">
    <location>
        <begin position="2666"/>
        <end position="2682"/>
    </location>
</feature>
<feature type="region of interest" description="Disordered" evidence="1">
    <location>
        <begin position="2599"/>
        <end position="2710"/>
    </location>
</feature>
<feature type="region of interest" description="Disordered" evidence="1">
    <location>
        <begin position="1339"/>
        <end position="1362"/>
    </location>
</feature>
<sequence length="2710" mass="292120">MSSPDAPRTPSSSLPKENADKTPIQPPGITATTPSKNDSLAPTTDTKPAVPTDATATVTTVTNDKNIASETTNTTTATPAAATTTADAGTGTANAIVKSSAGSIPSRAGANDGEALEPQKSGTSSGTALHPVAKYPLPPPVLSSSEPNNKNASIVLPEVNAGRDSVQEGNASEIASDIQEHSHHSDNESIRLLVLDDEENEAGQTNGHTIETMAKEGVSTAPADNHNINNDSDNKPSANKVVTSGIEVPVSVVNASSTPSSAARIQAPSTTAGPSGERPQEEPEESVASYTSPNFEWARILQKRLGKNLSDAQLLARSNSMLASPSILAQSLTQVIPSLQVKETSPLSPGATIKYQTAEELFDRPASIEPSLPAYKPDEQLGRDDPFPSSAFASSSQGPLLLFAPLNPDQLYGKNPTTIPPTAPPPAAENSLQLRVPRSQPQPPPTTSPAQLQQPHHQPTAQQPGLVAIHAIPTQRNSPISIPHSMATATPTQASRNHLGGELHQSPLMSRDIGPGARNVRHSIGMHIQDDRLAANSHSNGNHRTLNAQNSSSSLVATSMPPTVKDQHGATTSNYPIAPIQYTPLTQYKPIKKAHSLPAPVKETPAPVQTPSADHPTDITHDQEAVTTTPIPASATQEESKPDPTSTSVAAADTAPQWALEAMSGFSDINFDNTLPAVAAVATTLGNTSHSTEAPSKVPMIIPPISVRSRSNLSVNDASPGQAKQIQSPFESTQLHIELNHHSTTVEQKSTGPTAVDHTNISTSGPLSSPSLAFLSLQQPSLYSAPLQDPTAPIDQRSSPVKHGHSVQGNHQAGRSISSLREVQIGHTGIERASLDVGHPRRGDTASLSDITPSATTGVPPMFDLGSGYQISWLPQSRPILPRRDDVNSIDVPALTGKQLLPLEPREVQPDKQDPCFQFKHIGEALRHWGQVVPEGNAFANLDGKGIECGSWDWSFTLGKAEMVAKAIHDKTQLRVGSRVALVFRISEVLEFIAAFYGAILAGMVPVLVNQIQEFSEMVYIMTSARVELALTTQFNHQALHKDMRKGSLWPAGVTWWQTDILDTWAPKNGQQERSPLPDNELAYIEYTKSASGELKGVAVSHLNLMIQCRSLYSSFLWRPALFRDKHNHLQTDPNLTADASVAHSMDGKANPDKPALSGTVMSWLEPRQQSGLVLGAIMGVFCGNFTVFMEAGITAVSGLWAHSVAAYRANIAFTDYSGIQRLLKNYRINPQATITPSRPDLRFLHTVYVDVQCNNMRLNREFLDDFLYPLGMIQRFCISKDELPGLEAASKKCRSDLGLITFLSLPDHGGMIVALRDPLTHPKGVDIIELRKTHRMSVLPNPRRPSLDQGDDTNDQGAKKSAAEVHGYGSLMNSPVSSLTSGEYLLHRAALRANRIVVLATGKEAFNRRNEEGTVLVGAFGYALAQYPETLALSLPDAVGEIWISYPGQPMTFWGLPEHSQEIFQAKPYIVTEEAMIPQIYEADGSDKMLRTGLLGAVIEGRIVVFGSYWDRLQQDLADPMKTIGFQYEYHHSSDLSQTLFNRVGGISEVSIFECQVNKDYLPVICIEITKESRANGQPINTVAQHVAINARYILQEVNALRSYCVAVWDMNALPRIFKNGRRVVDHALCKVMFTMGRIYKLLYFATFTDDILFNVPRGDDLGNGFWSRECAVKRQRRQGPAMRFVQYTSNIASSDAYDEKANVFMGKFHNITDVVMWRSMIQPDDAAFLELDSRGKEQRTISFKKFNQRVTGYAMYLEKKCALKAGDHVILWFSQDLDYVVTLHACWVLGLIPIPLQLPDHPHTNAHQTAVSLAGLSATISGPAITGSNATTNHASAAANRINEEKKSAILTALFCILDEVKVKAILGNMATDDFLKQKTTGTSLRACRAAFSPIYVQTPEAFSTADIFLPAFHNVTKAPKNKQTLGALSGYAPRKEWFAATYPAVYLIDPEVRVGSVASRKLLKLNHETLNSLCRNQKLQFKVHSGQANIACMNIFNGLGFIRGCLSGIYNGGPTVLLQPADVYANPNVWIEAIARYKAHDVALSYPMLEQLLQRLDGTTSHSTATLESIKNFVICGHGRIQKQALGLNRLTALKLDAASVNLLYSHPLNLMVTSQSDRTTGPIRIHVSSKQLRYGIISPTTEGDDQTGIWLEDVGTPTVCTSVAIVNPETMEVCTSNQVGEIWVCSDSSTNGFHYPSGYQSNPAQSQPFGACIAGYDSRVRYVRTGDLGFLWNNQQHQLANQGQWNPGQSAVGLFQLFVLGSLDESFHVHGLLHFAADIESTVESSHANVAAQGCVAFRTPKGKSICVVKVRKQDPEVLVSMYIPLMHAILDQHQFLPDTIALVGDGVSTARRASDGLKPRDTIAGLYLSDRLPLLHLHYCHGKPLAPIAGNMLPLTSESPSNSRGSNRSHGQQSNNHPPTLVSQPQPTSQQQQLPTASTGSRLLTGIGPAPMSNLRSGTAPAHMYGSGYNSSNNHSPVEPHGNSGNRNSTLGSPLLVANIPMPPGAINPLIQSPMVNNAVGGLGGGGYVPQTQYQQSGYGVVPNSAPASIPVSASTPSQHQQSMSPPSAGMGYPSVLASATAAKATLESFGRPLSQQGFISSPPNTGGSNNTQSSSIGASGASGRGPSSGDRPRGLQHQHSHLHQQPSTGGQRATHPRQIRGQEARSSSSEELRLDGKPGSSGAVKNIMKGVNAKWSEMRKAGLN</sequence>
<dbReference type="OrthoDB" id="69964at2759"/>
<feature type="region of interest" description="Disordered" evidence="1">
    <location>
        <begin position="835"/>
        <end position="855"/>
    </location>
</feature>
<feature type="region of interest" description="Disordered" evidence="1">
    <location>
        <begin position="630"/>
        <end position="649"/>
    </location>
</feature>
<organism evidence="5 6">
    <name type="scientific">Linnemannia schmuckeri</name>
    <dbReference type="NCBI Taxonomy" id="64567"/>
    <lineage>
        <taxon>Eukaryota</taxon>
        <taxon>Fungi</taxon>
        <taxon>Fungi incertae sedis</taxon>
        <taxon>Mucoromycota</taxon>
        <taxon>Mortierellomycotina</taxon>
        <taxon>Mortierellomycetes</taxon>
        <taxon>Mortierellales</taxon>
        <taxon>Mortierellaceae</taxon>
        <taxon>Linnemannia</taxon>
    </lineage>
</organism>
<dbReference type="InterPro" id="IPR025110">
    <property type="entry name" value="AMP-bd_C"/>
</dbReference>
<dbReference type="Pfam" id="PF00501">
    <property type="entry name" value="AMP-binding"/>
    <property type="match status" value="2"/>
</dbReference>
<dbReference type="InterPro" id="IPR045851">
    <property type="entry name" value="AMP-bd_C_sf"/>
</dbReference>
<feature type="compositionally biased region" description="Basic and acidic residues" evidence="1">
    <location>
        <begin position="835"/>
        <end position="844"/>
    </location>
</feature>
<reference evidence="5" key="1">
    <citation type="journal article" date="2020" name="Fungal Divers.">
        <title>Resolving the Mortierellaceae phylogeny through synthesis of multi-gene phylogenetics and phylogenomics.</title>
        <authorList>
            <person name="Vandepol N."/>
            <person name="Liber J."/>
            <person name="Desiro A."/>
            <person name="Na H."/>
            <person name="Kennedy M."/>
            <person name="Barry K."/>
            <person name="Grigoriev I.V."/>
            <person name="Miller A.N."/>
            <person name="O'Donnell K."/>
            <person name="Stajich J.E."/>
            <person name="Bonito G."/>
        </authorList>
    </citation>
    <scope>NUCLEOTIDE SEQUENCE</scope>
    <source>
        <strain evidence="5">NRRL 6426</strain>
    </source>
</reference>
<feature type="region of interest" description="Disordered" evidence="1">
    <location>
        <begin position="2554"/>
        <end position="2576"/>
    </location>
</feature>
<dbReference type="Gene3D" id="3.40.50.12780">
    <property type="entry name" value="N-terminal domain of ligase-like"/>
    <property type="match status" value="4"/>
</dbReference>
<dbReference type="InterPro" id="IPR056881">
    <property type="entry name" value="Mug62_dom"/>
</dbReference>